<proteinExistence type="predicted"/>
<accession>A0A6J4R002</accession>
<feature type="transmembrane region" description="Helical" evidence="1">
    <location>
        <begin position="106"/>
        <end position="124"/>
    </location>
</feature>
<gene>
    <name evidence="2" type="ORF">AVDCRST_MAG28-1977</name>
</gene>
<keyword evidence="1" id="KW-0472">Membrane</keyword>
<keyword evidence="1" id="KW-1133">Transmembrane helix</keyword>
<evidence type="ECO:0000313" key="2">
    <source>
        <dbReference type="EMBL" id="CAA9452900.1"/>
    </source>
</evidence>
<dbReference type="AlphaFoldDB" id="A0A6J4R002"/>
<dbReference type="EMBL" id="CADCVE010000037">
    <property type="protein sequence ID" value="CAA9452900.1"/>
    <property type="molecule type" value="Genomic_DNA"/>
</dbReference>
<feature type="transmembrane region" description="Helical" evidence="1">
    <location>
        <begin position="190"/>
        <end position="210"/>
    </location>
</feature>
<protein>
    <submittedName>
        <fullName evidence="2">Uncharacterized protein</fullName>
    </submittedName>
</protein>
<evidence type="ECO:0000256" key="1">
    <source>
        <dbReference type="SAM" id="Phobius"/>
    </source>
</evidence>
<sequence length="215" mass="24017">MTEENTPREKLEANAAYEHDVSDAEFVKNLIEDNSLEKLQKIELAIRLHEMGLRPSSSHEESTDALGARPELLGLQHSVLQDQLRRSRENIIESYKMDFEAYKSQNLLCSGALVVFTAITTGLLDDPINLYLLSGAYIALVTSIVNTTMIMHNLGSRLTLALAPHVRKDIEVSSINRILKKAHEWIGEPLNNLLSLFGFAGGLILFLLFLTTNLT</sequence>
<name>A0A6J4R002_9ACTN</name>
<feature type="transmembrane region" description="Helical" evidence="1">
    <location>
        <begin position="130"/>
        <end position="151"/>
    </location>
</feature>
<reference evidence="2" key="1">
    <citation type="submission" date="2020-02" db="EMBL/GenBank/DDBJ databases">
        <authorList>
            <person name="Meier V. D."/>
        </authorList>
    </citation>
    <scope>NUCLEOTIDE SEQUENCE</scope>
    <source>
        <strain evidence="2">AVDCRST_MAG28</strain>
    </source>
</reference>
<keyword evidence="1" id="KW-0812">Transmembrane</keyword>
<organism evidence="2">
    <name type="scientific">uncultured Rubrobacteraceae bacterium</name>
    <dbReference type="NCBI Taxonomy" id="349277"/>
    <lineage>
        <taxon>Bacteria</taxon>
        <taxon>Bacillati</taxon>
        <taxon>Actinomycetota</taxon>
        <taxon>Rubrobacteria</taxon>
        <taxon>Rubrobacterales</taxon>
        <taxon>Rubrobacteraceae</taxon>
        <taxon>environmental samples</taxon>
    </lineage>
</organism>